<dbReference type="Pfam" id="PF00975">
    <property type="entry name" value="Thioesterase"/>
    <property type="match status" value="1"/>
</dbReference>
<dbReference type="PANTHER" id="PTHR45527:SF1">
    <property type="entry name" value="FATTY ACID SYNTHASE"/>
    <property type="match status" value="1"/>
</dbReference>
<dbReference type="GO" id="GO:0005829">
    <property type="term" value="C:cytosol"/>
    <property type="evidence" value="ECO:0007669"/>
    <property type="project" value="TreeGrafter"/>
</dbReference>
<dbReference type="SUPFAM" id="SSF56801">
    <property type="entry name" value="Acetyl-CoA synthetase-like"/>
    <property type="match status" value="1"/>
</dbReference>
<reference evidence="6 7" key="1">
    <citation type="submission" date="2019-07" db="EMBL/GenBank/DDBJ databases">
        <title>Whole genome shotgun sequence of Nocardia ninae NBRC 108245.</title>
        <authorList>
            <person name="Hosoyama A."/>
            <person name="Uohara A."/>
            <person name="Ohji S."/>
            <person name="Ichikawa N."/>
        </authorList>
    </citation>
    <scope>NUCLEOTIDE SEQUENCE [LARGE SCALE GENOMIC DNA]</scope>
    <source>
        <strain evidence="6 7">NBRC 108245</strain>
    </source>
</reference>
<dbReference type="PROSITE" id="PS00012">
    <property type="entry name" value="PHOSPHOPANTETHEINE"/>
    <property type="match status" value="1"/>
</dbReference>
<dbReference type="Proteomes" id="UP000321424">
    <property type="component" value="Unassembled WGS sequence"/>
</dbReference>
<evidence type="ECO:0000256" key="2">
    <source>
        <dbReference type="ARBA" id="ARBA00022450"/>
    </source>
</evidence>
<dbReference type="GO" id="GO:0043041">
    <property type="term" value="P:amino acid activation for nonribosomal peptide biosynthetic process"/>
    <property type="evidence" value="ECO:0007669"/>
    <property type="project" value="TreeGrafter"/>
</dbReference>
<feature type="compositionally biased region" description="Basic and acidic residues" evidence="4">
    <location>
        <begin position="229"/>
        <end position="238"/>
    </location>
</feature>
<dbReference type="InterPro" id="IPR042099">
    <property type="entry name" value="ANL_N_sf"/>
</dbReference>
<dbReference type="InterPro" id="IPR045851">
    <property type="entry name" value="AMP-bd_C_sf"/>
</dbReference>
<evidence type="ECO:0000256" key="3">
    <source>
        <dbReference type="ARBA" id="ARBA00022553"/>
    </source>
</evidence>
<protein>
    <recommendedName>
        <fullName evidence="5">Carrier domain-containing protein</fullName>
    </recommendedName>
</protein>
<dbReference type="Pfam" id="PF00501">
    <property type="entry name" value="AMP-binding"/>
    <property type="match status" value="1"/>
</dbReference>
<keyword evidence="7" id="KW-1185">Reference proteome</keyword>
<dbReference type="SMART" id="SM00823">
    <property type="entry name" value="PKS_PP"/>
    <property type="match status" value="1"/>
</dbReference>
<dbReference type="InterPro" id="IPR020845">
    <property type="entry name" value="AMP-binding_CS"/>
</dbReference>
<evidence type="ECO:0000256" key="1">
    <source>
        <dbReference type="ARBA" id="ARBA00001957"/>
    </source>
</evidence>
<comment type="cofactor">
    <cofactor evidence="1">
        <name>pantetheine 4'-phosphate</name>
        <dbReference type="ChEBI" id="CHEBI:47942"/>
    </cofactor>
</comment>
<dbReference type="SUPFAM" id="SSF52777">
    <property type="entry name" value="CoA-dependent acyltransferases"/>
    <property type="match status" value="2"/>
</dbReference>
<evidence type="ECO:0000259" key="5">
    <source>
        <dbReference type="PROSITE" id="PS50075"/>
    </source>
</evidence>
<dbReference type="InterPro" id="IPR009081">
    <property type="entry name" value="PP-bd_ACP"/>
</dbReference>
<dbReference type="InterPro" id="IPR006162">
    <property type="entry name" value="Ppantetheine_attach_site"/>
</dbReference>
<dbReference type="InterPro" id="IPR029058">
    <property type="entry name" value="AB_hydrolase_fold"/>
</dbReference>
<dbReference type="Pfam" id="PF00550">
    <property type="entry name" value="PP-binding"/>
    <property type="match status" value="1"/>
</dbReference>
<dbReference type="GO" id="GO:0009366">
    <property type="term" value="C:enterobactin synthetase complex"/>
    <property type="evidence" value="ECO:0007669"/>
    <property type="project" value="TreeGrafter"/>
</dbReference>
<dbReference type="InterPro" id="IPR001031">
    <property type="entry name" value="Thioesterase"/>
</dbReference>
<dbReference type="Gene3D" id="3.30.559.30">
    <property type="entry name" value="Nonribosomal peptide synthetase, condensation domain"/>
    <property type="match status" value="1"/>
</dbReference>
<dbReference type="InterPro" id="IPR023213">
    <property type="entry name" value="CAT-like_dom_sf"/>
</dbReference>
<accession>A0A511MAT0</accession>
<dbReference type="InterPro" id="IPR001242">
    <property type="entry name" value="Condensation_dom"/>
</dbReference>
<comment type="caution">
    <text evidence="6">The sequence shown here is derived from an EMBL/GenBank/DDBJ whole genome shotgun (WGS) entry which is preliminary data.</text>
</comment>
<dbReference type="InterPro" id="IPR010071">
    <property type="entry name" value="AA_adenyl_dom"/>
</dbReference>
<dbReference type="SUPFAM" id="SSF53474">
    <property type="entry name" value="alpha/beta-Hydrolases"/>
    <property type="match status" value="1"/>
</dbReference>
<evidence type="ECO:0000313" key="6">
    <source>
        <dbReference type="EMBL" id="GEM37773.1"/>
    </source>
</evidence>
<evidence type="ECO:0000256" key="4">
    <source>
        <dbReference type="SAM" id="MobiDB-lite"/>
    </source>
</evidence>
<dbReference type="GO" id="GO:0009239">
    <property type="term" value="P:enterobactin biosynthetic process"/>
    <property type="evidence" value="ECO:0007669"/>
    <property type="project" value="TreeGrafter"/>
</dbReference>
<dbReference type="Pfam" id="PF00668">
    <property type="entry name" value="Condensation"/>
    <property type="match status" value="2"/>
</dbReference>
<name>A0A511MAT0_9NOCA</name>
<feature type="region of interest" description="Disordered" evidence="4">
    <location>
        <begin position="226"/>
        <end position="253"/>
    </location>
</feature>
<organism evidence="6 7">
    <name type="scientific">Nocardia ninae NBRC 108245</name>
    <dbReference type="NCBI Taxonomy" id="1210091"/>
    <lineage>
        <taxon>Bacteria</taxon>
        <taxon>Bacillati</taxon>
        <taxon>Actinomycetota</taxon>
        <taxon>Actinomycetes</taxon>
        <taxon>Mycobacteriales</taxon>
        <taxon>Nocardiaceae</taxon>
        <taxon>Nocardia</taxon>
    </lineage>
</organism>
<dbReference type="Gene3D" id="3.40.50.12780">
    <property type="entry name" value="N-terminal domain of ligase-like"/>
    <property type="match status" value="1"/>
</dbReference>
<dbReference type="InterPro" id="IPR020806">
    <property type="entry name" value="PKS_PP-bd"/>
</dbReference>
<keyword evidence="2" id="KW-0596">Phosphopantetheine</keyword>
<dbReference type="GO" id="GO:0031177">
    <property type="term" value="F:phosphopantetheine binding"/>
    <property type="evidence" value="ECO:0007669"/>
    <property type="project" value="InterPro"/>
</dbReference>
<dbReference type="UniPathway" id="UPA00011"/>
<feature type="domain" description="Carrier" evidence="5">
    <location>
        <begin position="1069"/>
        <end position="1145"/>
    </location>
</feature>
<dbReference type="CDD" id="cd05930">
    <property type="entry name" value="A_NRPS"/>
    <property type="match status" value="1"/>
</dbReference>
<dbReference type="PROSITE" id="PS00455">
    <property type="entry name" value="AMP_BINDING"/>
    <property type="match status" value="1"/>
</dbReference>
<dbReference type="Gene3D" id="3.40.50.1820">
    <property type="entry name" value="alpha/beta hydrolase"/>
    <property type="match status" value="1"/>
</dbReference>
<dbReference type="SUPFAM" id="SSF47336">
    <property type="entry name" value="ACP-like"/>
    <property type="match status" value="1"/>
</dbReference>
<dbReference type="PANTHER" id="PTHR45527">
    <property type="entry name" value="NONRIBOSOMAL PEPTIDE SYNTHETASE"/>
    <property type="match status" value="1"/>
</dbReference>
<gene>
    <name evidence="6" type="ORF">NN4_22920</name>
</gene>
<dbReference type="EMBL" id="BJXA01000011">
    <property type="protein sequence ID" value="GEM37773.1"/>
    <property type="molecule type" value="Genomic_DNA"/>
</dbReference>
<dbReference type="InterPro" id="IPR036736">
    <property type="entry name" value="ACP-like_sf"/>
</dbReference>
<sequence>MASECMGGVLTGADDAVPGDATAQRMYPLSTVQQSWWVAQQLQPEVPLTVAMYLDLCGPLDIALMARCARRAARELESPHVRLRTVDGQPRQYVDPDAELPIEVVDLTTGIDPVATALAAMERDYSAPLDPRTDDHTVATLFRVAPQHHLLYLRSHHLVLDGLGAAAVLRRTGELYRAEVLASQRDIEPRVVRGAGDTALLDTGRLVGAGRRPSGRVLWRSADHLASTETREAADESTPRASTVLSNGAADRAKAGSVQDLPALSVPEILATEQAYRDSPRRAVDRDYWLDRLAGLGAPVSLAGQPAAPQARPHRVTATVDAATAELLAAARTSHGATFPELALAAFACFLARMTGNAEVCLTLPVPARTTAGLRRSAGSLSNVVPLRLSGLDTSTVSAVIAQVRSTVIGALRHQRYRFEDMRRDSGRDQALGSGFGPLVNVLGFAEPLRLGPLTGQARLLALGPVEDLMVNGYQAGPDDRSVSIDFQANPARYRHDTVVWQHRMFLEYFRRFLAAAPDCPIVAVDGARPAPVVAPPAAPVRVLPELLCADSASDAVAVQDDTRTMSYRELDEASSRLARELMAGGARPGEFVLVAVPRSLESVLALWAVAKTGACFVPVDPSDPAARIATVIADSRARQGITISAVREKFPCDTGFFGRLDPAAADADRASDDDARGATGCGIDWLVLDDPRCMAEVERRSATPVADTERPRALRPAHPAYLIYTSGTTGRPKGVAVSHRGLGSLTDYIVEHWGVGRDSVVLHSHAPSFDAHLLDVLAAFASGARLVVQPPSVVSGAELARLLRATGCTHYLTTPAVLATLSPAEVPGLSVVAIGGEACPAKLVREWAPHVRLFNGYGPTEATVMATETAAMAIDAPVTIGRALPGVLAVVLDSRLARLPDGARGELYLGGIGVADCYVRNPAGTAVRFIADPFGVGRRLYRTGDLVSAGPDGVFEFLGRVDAQVEVRGRRIEPAEIEAALLAGPDIEYAVVTVADAGRPEARLVGYVVAAPGVAFDAAATLHRLRATLPAALVPSALIELDRLPVASNGKLDRAALPPSIIVQRPYLAPENMIQRLVAEHIGTATGQSRVGLNDDFFELGGNSLLGVAVSAELAAATGVPVTVRWLYAAPTVRALAERITTYDGTDTSDDDAFGVLLALRRNGTRPPLFCVHSAVPLAWCYAGLARHITDRPVYGLQAPTLTGPCRTLGTIDELADSYVDAMLRVQPEGPYHLLGWSLGGQIAHAIAVRLRARGAAVAVLAMLDSVVFPDGVDPPPAPRMRDLLTHLLGDEPEDGDAAPELSAAEAADELAGAGASFGTGLSAAQLERLHRGYVDGVALSHGYKPGVFDGDLLYFSATRGVTELFGAEIWRPFITGDLIEHPVPATHAQLTNADVVGVIGPILARHLERTAVPVAVRSERLERVAGPGA</sequence>
<dbReference type="GO" id="GO:0047527">
    <property type="term" value="F:2,3-dihydroxybenzoate-serine ligase activity"/>
    <property type="evidence" value="ECO:0007669"/>
    <property type="project" value="TreeGrafter"/>
</dbReference>
<evidence type="ECO:0000313" key="7">
    <source>
        <dbReference type="Proteomes" id="UP000321424"/>
    </source>
</evidence>
<dbReference type="Gene3D" id="3.30.300.30">
    <property type="match status" value="1"/>
</dbReference>
<proteinExistence type="predicted"/>
<dbReference type="GO" id="GO:0008610">
    <property type="term" value="P:lipid biosynthetic process"/>
    <property type="evidence" value="ECO:0007669"/>
    <property type="project" value="UniProtKB-ARBA"/>
</dbReference>
<dbReference type="PROSITE" id="PS50075">
    <property type="entry name" value="CARRIER"/>
    <property type="match status" value="1"/>
</dbReference>
<dbReference type="Gene3D" id="3.30.559.10">
    <property type="entry name" value="Chloramphenicol acetyltransferase-like domain"/>
    <property type="match status" value="1"/>
</dbReference>
<dbReference type="NCBIfam" id="TIGR01733">
    <property type="entry name" value="AA-adenyl-dom"/>
    <property type="match status" value="1"/>
</dbReference>
<keyword evidence="3" id="KW-0597">Phosphoprotein</keyword>
<dbReference type="InterPro" id="IPR000873">
    <property type="entry name" value="AMP-dep_synth/lig_dom"/>
</dbReference>